<feature type="region of interest" description="Disordered" evidence="4">
    <location>
        <begin position="330"/>
        <end position="355"/>
    </location>
</feature>
<gene>
    <name evidence="6" type="ORF">LTR09_002711</name>
</gene>
<dbReference type="InterPro" id="IPR023186">
    <property type="entry name" value="IUNH"/>
</dbReference>
<protein>
    <recommendedName>
        <fullName evidence="5">Inosine/uridine-preferring nucleoside hydrolase domain-containing protein</fullName>
    </recommendedName>
</protein>
<feature type="compositionally biased region" description="Polar residues" evidence="4">
    <location>
        <begin position="46"/>
        <end position="55"/>
    </location>
</feature>
<dbReference type="PANTHER" id="PTHR12304">
    <property type="entry name" value="INOSINE-URIDINE PREFERRING NUCLEOSIDE HYDROLASE"/>
    <property type="match status" value="1"/>
</dbReference>
<dbReference type="GO" id="GO:0005829">
    <property type="term" value="C:cytosol"/>
    <property type="evidence" value="ECO:0007669"/>
    <property type="project" value="TreeGrafter"/>
</dbReference>
<dbReference type="InterPro" id="IPR036452">
    <property type="entry name" value="Ribo_hydro-like"/>
</dbReference>
<dbReference type="AlphaFoldDB" id="A0AAJ0GEX6"/>
<feature type="compositionally biased region" description="Basic and acidic residues" evidence="4">
    <location>
        <begin position="330"/>
        <end position="342"/>
    </location>
</feature>
<evidence type="ECO:0000256" key="1">
    <source>
        <dbReference type="ARBA" id="ARBA00009176"/>
    </source>
</evidence>
<evidence type="ECO:0000256" key="4">
    <source>
        <dbReference type="SAM" id="MobiDB-lite"/>
    </source>
</evidence>
<dbReference type="Proteomes" id="UP001271007">
    <property type="component" value="Unassembled WGS sequence"/>
</dbReference>
<comment type="caution">
    <text evidence="6">The sequence shown here is derived from an EMBL/GenBank/DDBJ whole genome shotgun (WGS) entry which is preliminary data.</text>
</comment>
<dbReference type="SUPFAM" id="SSF53590">
    <property type="entry name" value="Nucleoside hydrolase"/>
    <property type="match status" value="1"/>
</dbReference>
<proteinExistence type="inferred from homology"/>
<evidence type="ECO:0000256" key="3">
    <source>
        <dbReference type="ARBA" id="ARBA00023295"/>
    </source>
</evidence>
<feature type="region of interest" description="Disordered" evidence="4">
    <location>
        <begin position="21"/>
        <end position="55"/>
    </location>
</feature>
<keyword evidence="7" id="KW-1185">Reference proteome</keyword>
<keyword evidence="2" id="KW-0378">Hydrolase</keyword>
<dbReference type="InterPro" id="IPR001910">
    <property type="entry name" value="Inosine/uridine_hydrolase_dom"/>
</dbReference>
<accession>A0AAJ0GEX6</accession>
<feature type="compositionally biased region" description="Pro residues" evidence="4">
    <location>
        <begin position="183"/>
        <end position="205"/>
    </location>
</feature>
<dbReference type="EMBL" id="JAWDJX010000006">
    <property type="protein sequence ID" value="KAK3056204.1"/>
    <property type="molecule type" value="Genomic_DNA"/>
</dbReference>
<dbReference type="Gene3D" id="3.90.245.10">
    <property type="entry name" value="Ribonucleoside hydrolase-like"/>
    <property type="match status" value="1"/>
</dbReference>
<keyword evidence="3" id="KW-0326">Glycosidase</keyword>
<feature type="domain" description="Inosine/uridine-preferring nucleoside hydrolase" evidence="5">
    <location>
        <begin position="44"/>
        <end position="334"/>
    </location>
</feature>
<name>A0AAJ0GEX6_9PEZI</name>
<dbReference type="GO" id="GO:0008477">
    <property type="term" value="F:purine nucleosidase activity"/>
    <property type="evidence" value="ECO:0007669"/>
    <property type="project" value="TreeGrafter"/>
</dbReference>
<sequence>MGRMGWGHPHLSPADTWKHLFDSASTSNDPEQSQIASELNRPETDSLFTPSRSSGHTEILRLLREHDPDTISIVAIGPLTNLALAAAEDPETFLRAREIVVMGGNIDHPGNVRHQPPLKFQPNSNTAAIAEPAFRLTKQPPGPIRDMLNKRNQMTPVAEFNTFADSVAAARLYALTSPNPATTMPPVPPAPPGQPEGQNPPPHLAPYPEKLSRQLKVTLFPLDITERHILTRGEFRAAIHSDLGAGSPMAEWVGAFMEATFQKVESLHPGVTGDGVSLQLHDPMCVWYCMTADEPKASQGGKWEVLEGEDIRVETSGQWTRGMCVVDRRSRTKRADDDKGEVPGDTDGWLAGGHGNRLQRCVGSPDEKGFGGWMLGRVLGST</sequence>
<dbReference type="PANTHER" id="PTHR12304:SF56">
    <property type="entry name" value="HYDROLASE, PUTATIVE (AFU_ORTHOLOGUE AFUA_1G11790)-RELATED"/>
    <property type="match status" value="1"/>
</dbReference>
<evidence type="ECO:0000256" key="2">
    <source>
        <dbReference type="ARBA" id="ARBA00022801"/>
    </source>
</evidence>
<evidence type="ECO:0000313" key="6">
    <source>
        <dbReference type="EMBL" id="KAK3056204.1"/>
    </source>
</evidence>
<feature type="compositionally biased region" description="Polar residues" evidence="4">
    <location>
        <begin position="23"/>
        <end position="37"/>
    </location>
</feature>
<dbReference type="Pfam" id="PF01156">
    <property type="entry name" value="IU_nuc_hydro"/>
    <property type="match status" value="1"/>
</dbReference>
<evidence type="ECO:0000259" key="5">
    <source>
        <dbReference type="Pfam" id="PF01156"/>
    </source>
</evidence>
<organism evidence="6 7">
    <name type="scientific">Extremus antarcticus</name>
    <dbReference type="NCBI Taxonomy" id="702011"/>
    <lineage>
        <taxon>Eukaryota</taxon>
        <taxon>Fungi</taxon>
        <taxon>Dikarya</taxon>
        <taxon>Ascomycota</taxon>
        <taxon>Pezizomycotina</taxon>
        <taxon>Dothideomycetes</taxon>
        <taxon>Dothideomycetidae</taxon>
        <taxon>Mycosphaerellales</taxon>
        <taxon>Extremaceae</taxon>
        <taxon>Extremus</taxon>
    </lineage>
</organism>
<dbReference type="GO" id="GO:0006152">
    <property type="term" value="P:purine nucleoside catabolic process"/>
    <property type="evidence" value="ECO:0007669"/>
    <property type="project" value="TreeGrafter"/>
</dbReference>
<comment type="similarity">
    <text evidence="1">Belongs to the IUNH family.</text>
</comment>
<reference evidence="6" key="1">
    <citation type="submission" date="2023-04" db="EMBL/GenBank/DDBJ databases">
        <title>Black Yeasts Isolated from many extreme environments.</title>
        <authorList>
            <person name="Coleine C."/>
            <person name="Stajich J.E."/>
            <person name="Selbmann L."/>
        </authorList>
    </citation>
    <scope>NUCLEOTIDE SEQUENCE</scope>
    <source>
        <strain evidence="6">CCFEE 5312</strain>
    </source>
</reference>
<evidence type="ECO:0000313" key="7">
    <source>
        <dbReference type="Proteomes" id="UP001271007"/>
    </source>
</evidence>
<feature type="region of interest" description="Disordered" evidence="4">
    <location>
        <begin position="179"/>
        <end position="205"/>
    </location>
</feature>